<protein>
    <submittedName>
        <fullName evidence="1">Uncharacterized protein</fullName>
    </submittedName>
</protein>
<proteinExistence type="predicted"/>
<sequence length="128" mass="14450">MAVGHNSYCPLSRRGHRSKGFRLNPGRFSVLRLRFRYLSLIGLLSWCLESIRKGVHSCGGGSSRAGRRCGRSYSRRSFVYDVRRGCPQEFKLRPSGSSNTFYADAIADCLEFIKRTSVSVGEHPTTER</sequence>
<dbReference type="EMBL" id="NMUH01001856">
    <property type="protein sequence ID" value="MQL95938.1"/>
    <property type="molecule type" value="Genomic_DNA"/>
</dbReference>
<gene>
    <name evidence="1" type="ORF">Taro_028603</name>
</gene>
<evidence type="ECO:0000313" key="2">
    <source>
        <dbReference type="Proteomes" id="UP000652761"/>
    </source>
</evidence>
<dbReference type="PANTHER" id="PTHR34996">
    <property type="entry name" value="OS06G0327400 PROTEIN"/>
    <property type="match status" value="1"/>
</dbReference>
<dbReference type="PANTHER" id="PTHR34996:SF3">
    <property type="entry name" value="OS06G0327400 PROTEIN"/>
    <property type="match status" value="1"/>
</dbReference>
<dbReference type="OrthoDB" id="1716893at2759"/>
<organism evidence="1 2">
    <name type="scientific">Colocasia esculenta</name>
    <name type="common">Wild taro</name>
    <name type="synonym">Arum esculentum</name>
    <dbReference type="NCBI Taxonomy" id="4460"/>
    <lineage>
        <taxon>Eukaryota</taxon>
        <taxon>Viridiplantae</taxon>
        <taxon>Streptophyta</taxon>
        <taxon>Embryophyta</taxon>
        <taxon>Tracheophyta</taxon>
        <taxon>Spermatophyta</taxon>
        <taxon>Magnoliopsida</taxon>
        <taxon>Liliopsida</taxon>
        <taxon>Araceae</taxon>
        <taxon>Aroideae</taxon>
        <taxon>Colocasieae</taxon>
        <taxon>Colocasia</taxon>
    </lineage>
</organism>
<evidence type="ECO:0000313" key="1">
    <source>
        <dbReference type="EMBL" id="MQL95938.1"/>
    </source>
</evidence>
<dbReference type="Proteomes" id="UP000652761">
    <property type="component" value="Unassembled WGS sequence"/>
</dbReference>
<name>A0A843VHP4_COLES</name>
<dbReference type="AlphaFoldDB" id="A0A843VHP4"/>
<comment type="caution">
    <text evidence="1">The sequence shown here is derived from an EMBL/GenBank/DDBJ whole genome shotgun (WGS) entry which is preliminary data.</text>
</comment>
<keyword evidence="2" id="KW-1185">Reference proteome</keyword>
<accession>A0A843VHP4</accession>
<reference evidence="1" key="1">
    <citation type="submission" date="2017-07" db="EMBL/GenBank/DDBJ databases">
        <title>Taro Niue Genome Assembly and Annotation.</title>
        <authorList>
            <person name="Atibalentja N."/>
            <person name="Keating K."/>
            <person name="Fields C.J."/>
        </authorList>
    </citation>
    <scope>NUCLEOTIDE SEQUENCE</scope>
    <source>
        <strain evidence="1">Niue_2</strain>
        <tissue evidence="1">Leaf</tissue>
    </source>
</reference>